<evidence type="ECO:0000256" key="1">
    <source>
        <dbReference type="SAM" id="SignalP"/>
    </source>
</evidence>
<feature type="signal peptide" evidence="1">
    <location>
        <begin position="1"/>
        <end position="17"/>
    </location>
</feature>
<gene>
    <name evidence="2" type="ORF">AOQ84DRAFT_425915</name>
</gene>
<keyword evidence="3" id="KW-1185">Reference proteome</keyword>
<sequence length="160" mass="16942">MLSLFASIFLFLSCVVARPVEEATAASSYQIRGVSSPIFHLYLQALPSSASTPVLGPAASGEYFTIGSTIQSTNTSNYLNIGTASTSYKPLSFSKTSNTTAWALEGDTIITATASTYGRQLNFVACQLTGGYYSIYLQTGSDVPSGTCSNFQTLHLPCLC</sequence>
<proteinExistence type="predicted"/>
<name>A0A8E2FCS7_9PEZI</name>
<feature type="chain" id="PRO_5034871529" evidence="1">
    <location>
        <begin position="18"/>
        <end position="160"/>
    </location>
</feature>
<evidence type="ECO:0000313" key="2">
    <source>
        <dbReference type="EMBL" id="OCL14812.1"/>
    </source>
</evidence>
<accession>A0A8E2FCS7</accession>
<dbReference type="Proteomes" id="UP000250140">
    <property type="component" value="Unassembled WGS sequence"/>
</dbReference>
<dbReference type="OrthoDB" id="3915838at2759"/>
<keyword evidence="1" id="KW-0732">Signal</keyword>
<organism evidence="2 3">
    <name type="scientific">Glonium stellatum</name>
    <dbReference type="NCBI Taxonomy" id="574774"/>
    <lineage>
        <taxon>Eukaryota</taxon>
        <taxon>Fungi</taxon>
        <taxon>Dikarya</taxon>
        <taxon>Ascomycota</taxon>
        <taxon>Pezizomycotina</taxon>
        <taxon>Dothideomycetes</taxon>
        <taxon>Pleosporomycetidae</taxon>
        <taxon>Gloniales</taxon>
        <taxon>Gloniaceae</taxon>
        <taxon>Glonium</taxon>
    </lineage>
</organism>
<protein>
    <submittedName>
        <fullName evidence="2">Uncharacterized protein</fullName>
    </submittedName>
</protein>
<reference evidence="2 3" key="1">
    <citation type="journal article" date="2016" name="Nat. Commun.">
        <title>Ectomycorrhizal ecology is imprinted in the genome of the dominant symbiotic fungus Cenococcum geophilum.</title>
        <authorList>
            <consortium name="DOE Joint Genome Institute"/>
            <person name="Peter M."/>
            <person name="Kohler A."/>
            <person name="Ohm R.A."/>
            <person name="Kuo A."/>
            <person name="Krutzmann J."/>
            <person name="Morin E."/>
            <person name="Arend M."/>
            <person name="Barry K.W."/>
            <person name="Binder M."/>
            <person name="Choi C."/>
            <person name="Clum A."/>
            <person name="Copeland A."/>
            <person name="Grisel N."/>
            <person name="Haridas S."/>
            <person name="Kipfer T."/>
            <person name="LaButti K."/>
            <person name="Lindquist E."/>
            <person name="Lipzen A."/>
            <person name="Maire R."/>
            <person name="Meier B."/>
            <person name="Mihaltcheva S."/>
            <person name="Molinier V."/>
            <person name="Murat C."/>
            <person name="Poggeler S."/>
            <person name="Quandt C.A."/>
            <person name="Sperisen C."/>
            <person name="Tritt A."/>
            <person name="Tisserant E."/>
            <person name="Crous P.W."/>
            <person name="Henrissat B."/>
            <person name="Nehls U."/>
            <person name="Egli S."/>
            <person name="Spatafora J.W."/>
            <person name="Grigoriev I.V."/>
            <person name="Martin F.M."/>
        </authorList>
    </citation>
    <scope>NUCLEOTIDE SEQUENCE [LARGE SCALE GENOMIC DNA]</scope>
    <source>
        <strain evidence="2 3">CBS 207.34</strain>
    </source>
</reference>
<dbReference type="EMBL" id="KV748527">
    <property type="protein sequence ID" value="OCL14812.1"/>
    <property type="molecule type" value="Genomic_DNA"/>
</dbReference>
<dbReference type="AlphaFoldDB" id="A0A8E2FCS7"/>
<evidence type="ECO:0000313" key="3">
    <source>
        <dbReference type="Proteomes" id="UP000250140"/>
    </source>
</evidence>